<evidence type="ECO:0000313" key="1">
    <source>
        <dbReference type="EMBL" id="MFL9927143.1"/>
    </source>
</evidence>
<dbReference type="RefSeq" id="WP_408160382.1">
    <property type="nucleotide sequence ID" value="NZ_JAQQFM010000012.1"/>
</dbReference>
<evidence type="ECO:0000313" key="2">
    <source>
        <dbReference type="Proteomes" id="UP001629246"/>
    </source>
</evidence>
<accession>A0ABW9AE16</accession>
<keyword evidence="2" id="KW-1185">Reference proteome</keyword>
<protein>
    <submittedName>
        <fullName evidence="1">Uncharacterized protein</fullName>
    </submittedName>
</protein>
<dbReference type="Proteomes" id="UP001629246">
    <property type="component" value="Unassembled WGS sequence"/>
</dbReference>
<name>A0ABW9AE16_9BURK</name>
<proteinExistence type="predicted"/>
<comment type="caution">
    <text evidence="1">The sequence shown here is derived from an EMBL/GenBank/DDBJ whole genome shotgun (WGS) entry which is preliminary data.</text>
</comment>
<organism evidence="1 2">
    <name type="scientific">Herbaspirillum lusitanum</name>
    <dbReference type="NCBI Taxonomy" id="213312"/>
    <lineage>
        <taxon>Bacteria</taxon>
        <taxon>Pseudomonadati</taxon>
        <taxon>Pseudomonadota</taxon>
        <taxon>Betaproteobacteria</taxon>
        <taxon>Burkholderiales</taxon>
        <taxon>Oxalobacteraceae</taxon>
        <taxon>Herbaspirillum</taxon>
    </lineage>
</organism>
<gene>
    <name evidence="1" type="ORF">PQR62_22915</name>
</gene>
<dbReference type="EMBL" id="JAQQFM010000012">
    <property type="protein sequence ID" value="MFL9927143.1"/>
    <property type="molecule type" value="Genomic_DNA"/>
</dbReference>
<reference evidence="1 2" key="1">
    <citation type="journal article" date="2024" name="Chem. Sci.">
        <title>Discovery of megapolipeptins by genome mining of a Burkholderiales bacteria collection.</title>
        <authorList>
            <person name="Paulo B.S."/>
            <person name="Recchia M.J.J."/>
            <person name="Lee S."/>
            <person name="Fergusson C.H."/>
            <person name="Romanowski S.B."/>
            <person name="Hernandez A."/>
            <person name="Krull N."/>
            <person name="Liu D.Y."/>
            <person name="Cavanagh H."/>
            <person name="Bos A."/>
            <person name="Gray C.A."/>
            <person name="Murphy B.T."/>
            <person name="Linington R.G."/>
            <person name="Eustaquio A.S."/>
        </authorList>
    </citation>
    <scope>NUCLEOTIDE SEQUENCE [LARGE SCALE GENOMIC DNA]</scope>
    <source>
        <strain evidence="1 2">RL21-008-BIB-A</strain>
    </source>
</reference>
<sequence>MEEKTAGNRVRDVSDNHAWPEDTKTYSAKCFKNGKTPMPSLQIIIQMNAMPCSGFSLKASTTDESKAIKAIF</sequence>